<organism evidence="11 12">
    <name type="scientific">Sphingobacterium nematocida</name>
    <dbReference type="NCBI Taxonomy" id="1513896"/>
    <lineage>
        <taxon>Bacteria</taxon>
        <taxon>Pseudomonadati</taxon>
        <taxon>Bacteroidota</taxon>
        <taxon>Sphingobacteriia</taxon>
        <taxon>Sphingobacteriales</taxon>
        <taxon>Sphingobacteriaceae</taxon>
        <taxon>Sphingobacterium</taxon>
    </lineage>
</organism>
<keyword evidence="11" id="KW-0808">Transferase</keyword>
<keyword evidence="3 6" id="KW-0597">Phosphoprotein</keyword>
<dbReference type="SUPFAM" id="SSF52172">
    <property type="entry name" value="CheY-like"/>
    <property type="match status" value="1"/>
</dbReference>
<dbReference type="InterPro" id="IPR011110">
    <property type="entry name" value="Reg_prop"/>
</dbReference>
<dbReference type="Gene3D" id="1.10.10.60">
    <property type="entry name" value="Homeodomain-like"/>
    <property type="match status" value="1"/>
</dbReference>
<feature type="domain" description="HTH araC/xylS-type" evidence="8">
    <location>
        <begin position="1185"/>
        <end position="1283"/>
    </location>
</feature>
<dbReference type="InterPro" id="IPR003661">
    <property type="entry name" value="HisK_dim/P_dom"/>
</dbReference>
<evidence type="ECO:0000256" key="1">
    <source>
        <dbReference type="ARBA" id="ARBA00000085"/>
    </source>
</evidence>
<dbReference type="InterPro" id="IPR036890">
    <property type="entry name" value="HATPase_C_sf"/>
</dbReference>
<dbReference type="Pfam" id="PF02518">
    <property type="entry name" value="HATPase_c"/>
    <property type="match status" value="1"/>
</dbReference>
<dbReference type="OrthoDB" id="9809670at2"/>
<dbReference type="SMART" id="SM00342">
    <property type="entry name" value="HTH_ARAC"/>
    <property type="match status" value="1"/>
</dbReference>
<dbReference type="Pfam" id="PF07495">
    <property type="entry name" value="Y_Y_Y"/>
    <property type="match status" value="1"/>
</dbReference>
<accession>A0A1T5ENR7</accession>
<name>A0A1T5ENR7_9SPHI</name>
<evidence type="ECO:0000259" key="9">
    <source>
        <dbReference type="PROSITE" id="PS50109"/>
    </source>
</evidence>
<dbReference type="InterPro" id="IPR011006">
    <property type="entry name" value="CheY-like_superfamily"/>
</dbReference>
<dbReference type="PANTHER" id="PTHR43547:SF2">
    <property type="entry name" value="HYBRID SIGNAL TRANSDUCTION HISTIDINE KINASE C"/>
    <property type="match status" value="1"/>
</dbReference>
<dbReference type="CDD" id="cd00075">
    <property type="entry name" value="HATPase"/>
    <property type="match status" value="1"/>
</dbReference>
<dbReference type="EC" id="2.7.13.3" evidence="2"/>
<dbReference type="Gene3D" id="2.60.40.10">
    <property type="entry name" value="Immunoglobulins"/>
    <property type="match status" value="1"/>
</dbReference>
<dbReference type="InterPro" id="IPR015943">
    <property type="entry name" value="WD40/YVTN_repeat-like_dom_sf"/>
</dbReference>
<gene>
    <name evidence="11" type="ORF">SAMN05660841_02675</name>
</gene>
<dbReference type="InterPro" id="IPR009057">
    <property type="entry name" value="Homeodomain-like_sf"/>
</dbReference>
<evidence type="ECO:0000256" key="3">
    <source>
        <dbReference type="ARBA" id="ARBA00022553"/>
    </source>
</evidence>
<dbReference type="SUPFAM" id="SSF47384">
    <property type="entry name" value="Homodimeric domain of signal transducing histidine kinase"/>
    <property type="match status" value="1"/>
</dbReference>
<evidence type="ECO:0000313" key="12">
    <source>
        <dbReference type="Proteomes" id="UP000190150"/>
    </source>
</evidence>
<evidence type="ECO:0000256" key="6">
    <source>
        <dbReference type="PROSITE-ProRule" id="PRU00169"/>
    </source>
</evidence>
<keyword evidence="12" id="KW-1185">Reference proteome</keyword>
<keyword evidence="5" id="KW-0804">Transcription</keyword>
<dbReference type="Gene3D" id="3.30.565.10">
    <property type="entry name" value="Histidine kinase-like ATPase, C-terminal domain"/>
    <property type="match status" value="1"/>
</dbReference>
<dbReference type="SUPFAM" id="SSF46689">
    <property type="entry name" value="Homeodomain-like"/>
    <property type="match status" value="1"/>
</dbReference>
<dbReference type="CDD" id="cd00082">
    <property type="entry name" value="HisKA"/>
    <property type="match status" value="1"/>
</dbReference>
<feature type="modified residue" description="4-aspartylphosphate" evidence="6">
    <location>
        <position position="1091"/>
    </location>
</feature>
<dbReference type="InterPro" id="IPR004358">
    <property type="entry name" value="Sig_transdc_His_kin-like_C"/>
</dbReference>
<dbReference type="SMART" id="SM00448">
    <property type="entry name" value="REC"/>
    <property type="match status" value="1"/>
</dbReference>
<keyword evidence="4" id="KW-0805">Transcription regulation</keyword>
<dbReference type="PROSITE" id="PS01124">
    <property type="entry name" value="HTH_ARAC_FAMILY_2"/>
    <property type="match status" value="1"/>
</dbReference>
<evidence type="ECO:0000256" key="5">
    <source>
        <dbReference type="ARBA" id="ARBA00023163"/>
    </source>
</evidence>
<feature type="domain" description="Response regulatory" evidence="10">
    <location>
        <begin position="1043"/>
        <end position="1158"/>
    </location>
</feature>
<dbReference type="SUPFAM" id="SSF55874">
    <property type="entry name" value="ATPase domain of HSP90 chaperone/DNA topoisomerase II/histidine kinase"/>
    <property type="match status" value="1"/>
</dbReference>
<dbReference type="GO" id="GO:0000155">
    <property type="term" value="F:phosphorelay sensor kinase activity"/>
    <property type="evidence" value="ECO:0007669"/>
    <property type="project" value="InterPro"/>
</dbReference>
<evidence type="ECO:0000259" key="8">
    <source>
        <dbReference type="PROSITE" id="PS01124"/>
    </source>
</evidence>
<dbReference type="Gene3D" id="3.40.50.2300">
    <property type="match status" value="1"/>
</dbReference>
<evidence type="ECO:0000256" key="4">
    <source>
        <dbReference type="ARBA" id="ARBA00023015"/>
    </source>
</evidence>
<sequence>MTLSLPQLLFLFCAIFFCLSSKAQEINFESLTEENVFDKQPVLSISQDSKGRLWFAGQDNIFNYNSRQVQNLVDRDSTFRGLGYITKIAINEKDNLFIASSTHLFIFDISKRKWVLEKDRPFKKDIIVYNFLKTDKRFFICAEDGLYEAISNGESFTLSKILSRNKVQAIVKIKNGQYAISSEYGVELLALKGQTVEFAKNLEIPIKSSSDNVIPSLFFENSSLWVSTKFNGLFHYDFINNEWKNYNDKNSNILSNNVRAIARDPAGRLLVGTLKGLSILSDNQNLFYNYKHNALTKQSLSQNSIYDIFVDNQQIVWIGTYFGGINAIYPYFFNFQTVSTKSPAPYRLNSDIISSMAETRESYWVGSEEEGVTLINKATGEAVSIPKLTQSNLVKDLYIRKNKVYIAQYAGGYSTFDVINKKSTHFKLDGNQKKLQNNVFSIFVDSAENIFLGTNAGLYYKDRGNDLMLVKGLPQLVIHSLKEDRMHNLYALSDEKLFKKDVSTMVFKEVAIPVDLPVNGLFIDKNNELWFTSRHSIYKINNQRQLVLMAQFKNNVLGWPIMVDNMLWVTSKNGLIYYDPKTRYSNLYNQSDGLPDKNLQNAKLFLSESGSVFLITLNGLTSFNPKKVSINKRTPSIILGDIKVNDKLLSFDRLVAQQNENSYSLSLNHDENFLAVDFASSNFIKSKKNRYRYKLEGFDKQWIEVEQPSIRYTNIPEGEYTLLLQVSNNDLIWSQTPLQIKLVVLPPIWKTWWAYLLYAIIIAGILHFSISIIVERQLLLSAEKEQSKKIKFFTQISHEIRTPLTLITIPIEEIIKSTEEMPTVQFKAIRLKKNADKLLHIVNELLDFKKFDDGKETILMKPIPLKPYLEDVFYLFSDLALSKKLNYYIRSIEGDSLILIDTNQFDKAIFNLLSNAIKYCNVGGSVFMEIHSSFSETTIRIADNGIGVAENDQFQIFEEYYRASNTNESIGTGIGLALTKKIVEQHRGTIKCKTEIIDNQPFTVFTLILPSIPNLERQNLLNQQTDYIQQTSTTFTKHKKNETLLLVEDNIELAYTIQKIFVEHYEVFIAHNGEEGLEQALQIIPDIIISDVMMPRMNGLEMCEKIKSNIMTSHIPLILLTADTSELSQISGLQYGANVYLSKPFNSQLLLLTVRNLLEIASKKREEFKIENPHELSELDHGFISKLESIINANLINESFGVDLLARELGMSQPILYKKLKSITNLSVNNFIKQYRFIKAIELLRSEKNISQVAYAVGFSDRKYFSKEFKKHFGKTPTDFLKDDGYAG</sequence>
<keyword evidence="7" id="KW-0732">Signal</keyword>
<dbReference type="Proteomes" id="UP000190150">
    <property type="component" value="Unassembled WGS sequence"/>
</dbReference>
<evidence type="ECO:0000259" key="10">
    <source>
        <dbReference type="PROSITE" id="PS50110"/>
    </source>
</evidence>
<dbReference type="PROSITE" id="PS50109">
    <property type="entry name" value="HIS_KIN"/>
    <property type="match status" value="1"/>
</dbReference>
<dbReference type="InterPro" id="IPR036097">
    <property type="entry name" value="HisK_dim/P_sf"/>
</dbReference>
<dbReference type="STRING" id="1513896.SAMN05660841_02675"/>
<evidence type="ECO:0000313" key="11">
    <source>
        <dbReference type="EMBL" id="SKB85587.1"/>
    </source>
</evidence>
<evidence type="ECO:0000256" key="2">
    <source>
        <dbReference type="ARBA" id="ARBA00012438"/>
    </source>
</evidence>
<comment type="catalytic activity">
    <reaction evidence="1">
        <text>ATP + protein L-histidine = ADP + protein N-phospho-L-histidine.</text>
        <dbReference type="EC" id="2.7.13.3"/>
    </reaction>
</comment>
<dbReference type="Gene3D" id="1.10.287.130">
    <property type="match status" value="1"/>
</dbReference>
<dbReference type="Pfam" id="PF12833">
    <property type="entry name" value="HTH_18"/>
    <property type="match status" value="1"/>
</dbReference>
<dbReference type="Pfam" id="PF00512">
    <property type="entry name" value="HisKA"/>
    <property type="match status" value="1"/>
</dbReference>
<proteinExistence type="predicted"/>
<dbReference type="PROSITE" id="PS50110">
    <property type="entry name" value="RESPONSE_REGULATORY"/>
    <property type="match status" value="1"/>
</dbReference>
<dbReference type="SUPFAM" id="SSF63829">
    <property type="entry name" value="Calcium-dependent phosphotriesterase"/>
    <property type="match status" value="1"/>
</dbReference>
<reference evidence="12" key="1">
    <citation type="submission" date="2017-02" db="EMBL/GenBank/DDBJ databases">
        <authorList>
            <person name="Varghese N."/>
            <person name="Submissions S."/>
        </authorList>
    </citation>
    <scope>NUCLEOTIDE SEQUENCE [LARGE SCALE GENOMIC DNA]</scope>
    <source>
        <strain evidence="12">DSM 24091</strain>
    </source>
</reference>
<dbReference type="SMART" id="SM00387">
    <property type="entry name" value="HATPase_c"/>
    <property type="match status" value="1"/>
</dbReference>
<dbReference type="EMBL" id="FUZF01000012">
    <property type="protein sequence ID" value="SKB85587.1"/>
    <property type="molecule type" value="Genomic_DNA"/>
</dbReference>
<dbReference type="GO" id="GO:0043565">
    <property type="term" value="F:sequence-specific DNA binding"/>
    <property type="evidence" value="ECO:0007669"/>
    <property type="project" value="InterPro"/>
</dbReference>
<dbReference type="InterPro" id="IPR013783">
    <property type="entry name" value="Ig-like_fold"/>
</dbReference>
<dbReference type="InterPro" id="IPR018060">
    <property type="entry name" value="HTH_AraC"/>
</dbReference>
<dbReference type="PANTHER" id="PTHR43547">
    <property type="entry name" value="TWO-COMPONENT HISTIDINE KINASE"/>
    <property type="match status" value="1"/>
</dbReference>
<dbReference type="PRINTS" id="PR00344">
    <property type="entry name" value="BCTRLSENSOR"/>
</dbReference>
<feature type="chain" id="PRO_5013137769" description="histidine kinase" evidence="7">
    <location>
        <begin position="24"/>
        <end position="1288"/>
    </location>
</feature>
<dbReference type="GO" id="GO:0003700">
    <property type="term" value="F:DNA-binding transcription factor activity"/>
    <property type="evidence" value="ECO:0007669"/>
    <property type="project" value="InterPro"/>
</dbReference>
<protein>
    <recommendedName>
        <fullName evidence="2">histidine kinase</fullName>
        <ecNumber evidence="2">2.7.13.3</ecNumber>
    </recommendedName>
</protein>
<dbReference type="Gene3D" id="2.130.10.10">
    <property type="entry name" value="YVTN repeat-like/Quinoprotein amine dehydrogenase"/>
    <property type="match status" value="2"/>
</dbReference>
<dbReference type="SUPFAM" id="SSF101898">
    <property type="entry name" value="NHL repeat"/>
    <property type="match status" value="1"/>
</dbReference>
<dbReference type="CDD" id="cd17574">
    <property type="entry name" value="REC_OmpR"/>
    <property type="match status" value="1"/>
</dbReference>
<dbReference type="InterPro" id="IPR003594">
    <property type="entry name" value="HATPase_dom"/>
</dbReference>
<feature type="signal peptide" evidence="7">
    <location>
        <begin position="1"/>
        <end position="23"/>
    </location>
</feature>
<feature type="domain" description="Histidine kinase" evidence="9">
    <location>
        <begin position="795"/>
        <end position="1013"/>
    </location>
</feature>
<dbReference type="RefSeq" id="WP_079643583.1">
    <property type="nucleotide sequence ID" value="NZ_FUZF01000012.1"/>
</dbReference>
<evidence type="ECO:0000256" key="7">
    <source>
        <dbReference type="SAM" id="SignalP"/>
    </source>
</evidence>
<keyword evidence="11" id="KW-0418">Kinase</keyword>
<dbReference type="InterPro" id="IPR001789">
    <property type="entry name" value="Sig_transdc_resp-reg_receiver"/>
</dbReference>
<dbReference type="InterPro" id="IPR005467">
    <property type="entry name" value="His_kinase_dom"/>
</dbReference>
<dbReference type="Pfam" id="PF07494">
    <property type="entry name" value="Reg_prop"/>
    <property type="match status" value="1"/>
</dbReference>
<dbReference type="SMART" id="SM00388">
    <property type="entry name" value="HisKA"/>
    <property type="match status" value="1"/>
</dbReference>
<dbReference type="InterPro" id="IPR011123">
    <property type="entry name" value="Y_Y_Y"/>
</dbReference>
<dbReference type="Pfam" id="PF00072">
    <property type="entry name" value="Response_reg"/>
    <property type="match status" value="1"/>
</dbReference>